<organism evidence="3 4">
    <name type="scientific">Pseudidiomarina atlantica</name>
    <dbReference type="NCBI Taxonomy" id="1517416"/>
    <lineage>
        <taxon>Bacteria</taxon>
        <taxon>Pseudomonadati</taxon>
        <taxon>Pseudomonadota</taxon>
        <taxon>Gammaproteobacteria</taxon>
        <taxon>Alteromonadales</taxon>
        <taxon>Idiomarinaceae</taxon>
        <taxon>Pseudidiomarina</taxon>
    </lineage>
</organism>
<dbReference type="PANTHER" id="PTHR43211">
    <property type="entry name" value="FUMARYLACETOACETATE HYDROLASE"/>
    <property type="match status" value="1"/>
</dbReference>
<dbReference type="EMBL" id="JPIN01000001">
    <property type="protein sequence ID" value="KFZ29660.1"/>
    <property type="molecule type" value="Genomic_DNA"/>
</dbReference>
<dbReference type="PANTHER" id="PTHR43211:SF1">
    <property type="entry name" value="BLL6422 PROTEIN"/>
    <property type="match status" value="1"/>
</dbReference>
<dbReference type="InterPro" id="IPR036663">
    <property type="entry name" value="Fumarylacetoacetase_C_sf"/>
</dbReference>
<name>A0A094IPQ2_9GAMM</name>
<dbReference type="OrthoDB" id="9775905at2"/>
<dbReference type="STRING" id="1517416.IDAT_00705"/>
<evidence type="ECO:0000313" key="3">
    <source>
        <dbReference type="EMBL" id="KFZ29660.1"/>
    </source>
</evidence>
<keyword evidence="4" id="KW-1185">Reference proteome</keyword>
<comment type="caution">
    <text evidence="3">The sequence shown here is derived from an EMBL/GenBank/DDBJ whole genome shotgun (WGS) entry which is preliminary data.</text>
</comment>
<dbReference type="Gene3D" id="3.90.850.10">
    <property type="entry name" value="Fumarylacetoacetase-like, C-terminal domain"/>
    <property type="match status" value="1"/>
</dbReference>
<gene>
    <name evidence="3" type="ORF">IDAT_00705</name>
</gene>
<dbReference type="Proteomes" id="UP000053718">
    <property type="component" value="Unassembled WGS sequence"/>
</dbReference>
<dbReference type="InterPro" id="IPR041072">
    <property type="entry name" value="FAA_hydro_N"/>
</dbReference>
<feature type="domain" description="Fumarylacetoacetase N-terminal" evidence="2">
    <location>
        <begin position="1"/>
        <end position="78"/>
    </location>
</feature>
<dbReference type="Pfam" id="PF18288">
    <property type="entry name" value="FAA_hydro_N_2"/>
    <property type="match status" value="1"/>
</dbReference>
<sequence length="341" mass="36910">MKFATYRNGTRDGQLMVVSRDLKQAVAVPALAETLQEVLDDWDGIAPELEKVYAALNSGELDDAEAFDESLCESPLPRAYQWADGSAYVNHVELVRKARNAEMPPSFWTDPLMYQGGSDDFLGPKDAIAMADTAWGIDFEGEIAVVTDDVPMGVSADEAGQYIRLLMLVNDVSLRGLIPNELGKGFGFFQSKPSSAFSPVAVTPDELGAKWQDNKVHLPLLSYYNGKPFGKPNAGEDMTFDFAQLVAHAAKTRHLGAGAIIGSGTVSNKQGTDHGSAIAEGGVGYSCIAEVRMIETIRDGKPKTGFMQFGDTIKIEMVDETGASIFGSIDQKVVEYHLEQD</sequence>
<accession>A0A094IPQ2</accession>
<dbReference type="InterPro" id="IPR011234">
    <property type="entry name" value="Fumarylacetoacetase-like_C"/>
</dbReference>
<dbReference type="SUPFAM" id="SSF56529">
    <property type="entry name" value="FAH"/>
    <property type="match status" value="1"/>
</dbReference>
<dbReference type="Pfam" id="PF01557">
    <property type="entry name" value="FAA_hydrolase"/>
    <property type="match status" value="1"/>
</dbReference>
<dbReference type="GO" id="GO:0003824">
    <property type="term" value="F:catalytic activity"/>
    <property type="evidence" value="ECO:0007669"/>
    <property type="project" value="InterPro"/>
</dbReference>
<evidence type="ECO:0000259" key="2">
    <source>
        <dbReference type="Pfam" id="PF18288"/>
    </source>
</evidence>
<evidence type="ECO:0000259" key="1">
    <source>
        <dbReference type="Pfam" id="PF01557"/>
    </source>
</evidence>
<evidence type="ECO:0000313" key="4">
    <source>
        <dbReference type="Proteomes" id="UP000053718"/>
    </source>
</evidence>
<reference evidence="3 4" key="1">
    <citation type="submission" date="2014-06" db="EMBL/GenBank/DDBJ databases">
        <title>Draft genome sequence of Idiomarina sp. MCCC 1A10513.</title>
        <authorList>
            <person name="Du J."/>
            <person name="Lai Q."/>
            <person name="Shao Z."/>
        </authorList>
    </citation>
    <scope>NUCLEOTIDE SEQUENCE [LARGE SCALE GENOMIC DNA]</scope>
    <source>
        <strain evidence="3 4">MCCC 1A10513</strain>
    </source>
</reference>
<proteinExistence type="predicted"/>
<protein>
    <submittedName>
        <fullName evidence="3">2-keto-4-pentenoate hydratase</fullName>
    </submittedName>
</protein>
<dbReference type="eggNOG" id="COG0179">
    <property type="taxonomic scope" value="Bacteria"/>
</dbReference>
<dbReference type="AlphaFoldDB" id="A0A094IPQ2"/>
<dbReference type="RefSeq" id="WP_034729236.1">
    <property type="nucleotide sequence ID" value="NZ_JPIN01000001.1"/>
</dbReference>
<feature type="domain" description="Fumarylacetoacetase-like C-terminal" evidence="1">
    <location>
        <begin position="82"/>
        <end position="333"/>
    </location>
</feature>